<name>A0A6J6KP25_9ZZZZ</name>
<dbReference type="PANTHER" id="PTHR30222:SF12">
    <property type="entry name" value="NORSPERMIDINE SENSOR"/>
    <property type="match status" value="1"/>
</dbReference>
<sequence length="319" mass="34896">MYNWTDYIDPEELKRFTAETGIEVILDTYDSNETLLAKLQSGATGYDVIVPSDYMVQQMIELDLLQNVGVASFPNGGNIKPDLVDVYWDSGRNYTAPWNYGTTGIACNFAAEPGCANIKSWKDYFTAGLDKMDSLKDQVEVVSAALRATGVGKDDLCTTDKAKYLAAEELLAGFKPDVIESDGGIERVTAGTSNVRHAWNGSTHRMTVENPDVQYIYPSEGVNLWADNLAIPVGAPNLDNAKIFINWMMDPKSAGAQSNFSGYDNGITGSDAFMDESLKTDPAVVVPADKQALLSPLPNCSEEARELYTQVFTTWTTSQ</sequence>
<dbReference type="GO" id="GO:0042597">
    <property type="term" value="C:periplasmic space"/>
    <property type="evidence" value="ECO:0007669"/>
    <property type="project" value="UniProtKB-SubCell"/>
</dbReference>
<dbReference type="EMBL" id="CAEZWD010000061">
    <property type="protein sequence ID" value="CAB4649669.1"/>
    <property type="molecule type" value="Genomic_DNA"/>
</dbReference>
<dbReference type="Pfam" id="PF13416">
    <property type="entry name" value="SBP_bac_8"/>
    <property type="match status" value="1"/>
</dbReference>
<reference evidence="5" key="1">
    <citation type="submission" date="2020-05" db="EMBL/GenBank/DDBJ databases">
        <authorList>
            <person name="Chiriac C."/>
            <person name="Salcher M."/>
            <person name="Ghai R."/>
            <person name="Kavagutti S V."/>
        </authorList>
    </citation>
    <scope>NUCLEOTIDE SEQUENCE</scope>
</reference>
<keyword evidence="4" id="KW-0574">Periplasm</keyword>
<evidence type="ECO:0000256" key="1">
    <source>
        <dbReference type="ARBA" id="ARBA00004418"/>
    </source>
</evidence>
<keyword evidence="3" id="KW-0732">Signal</keyword>
<dbReference type="PRINTS" id="PR00909">
    <property type="entry name" value="SPERMDNBNDNG"/>
</dbReference>
<dbReference type="PIRSF" id="PIRSF019574">
    <property type="entry name" value="Periplasmic_polyamine_BP"/>
    <property type="match status" value="1"/>
</dbReference>
<protein>
    <submittedName>
        <fullName evidence="5">Unannotated protein</fullName>
    </submittedName>
</protein>
<gene>
    <name evidence="5" type="ORF">UFOPK2171_00585</name>
</gene>
<dbReference type="InterPro" id="IPR001188">
    <property type="entry name" value="Sperm_putr-bd"/>
</dbReference>
<evidence type="ECO:0000256" key="3">
    <source>
        <dbReference type="ARBA" id="ARBA00022729"/>
    </source>
</evidence>
<accession>A0A6J6KP25</accession>
<dbReference type="Gene3D" id="3.40.190.10">
    <property type="entry name" value="Periplasmic binding protein-like II"/>
    <property type="match status" value="2"/>
</dbReference>
<dbReference type="SUPFAM" id="SSF53850">
    <property type="entry name" value="Periplasmic binding protein-like II"/>
    <property type="match status" value="1"/>
</dbReference>
<dbReference type="AlphaFoldDB" id="A0A6J6KP25"/>
<dbReference type="InterPro" id="IPR006059">
    <property type="entry name" value="SBP"/>
</dbReference>
<organism evidence="5">
    <name type="scientific">freshwater metagenome</name>
    <dbReference type="NCBI Taxonomy" id="449393"/>
    <lineage>
        <taxon>unclassified sequences</taxon>
        <taxon>metagenomes</taxon>
        <taxon>ecological metagenomes</taxon>
    </lineage>
</organism>
<proteinExistence type="predicted"/>
<dbReference type="GO" id="GO:0015846">
    <property type="term" value="P:polyamine transport"/>
    <property type="evidence" value="ECO:0007669"/>
    <property type="project" value="InterPro"/>
</dbReference>
<dbReference type="PANTHER" id="PTHR30222">
    <property type="entry name" value="SPERMIDINE/PUTRESCINE-BINDING PERIPLASMIC PROTEIN"/>
    <property type="match status" value="1"/>
</dbReference>
<evidence type="ECO:0000256" key="4">
    <source>
        <dbReference type="ARBA" id="ARBA00022764"/>
    </source>
</evidence>
<keyword evidence="2" id="KW-0813">Transport</keyword>
<comment type="subcellular location">
    <subcellularLocation>
        <location evidence="1">Periplasm</location>
    </subcellularLocation>
</comment>
<evidence type="ECO:0000256" key="2">
    <source>
        <dbReference type="ARBA" id="ARBA00022448"/>
    </source>
</evidence>
<evidence type="ECO:0000313" key="5">
    <source>
        <dbReference type="EMBL" id="CAB4649669.1"/>
    </source>
</evidence>
<dbReference type="GO" id="GO:0019808">
    <property type="term" value="F:polyamine binding"/>
    <property type="evidence" value="ECO:0007669"/>
    <property type="project" value="InterPro"/>
</dbReference>